<accession>A0A831A3Q4</accession>
<evidence type="ECO:0000313" key="3">
    <source>
        <dbReference type="EMBL" id="CCO95072.1"/>
    </source>
</evidence>
<evidence type="ECO:0000313" key="4">
    <source>
        <dbReference type="Proteomes" id="UP000013111"/>
    </source>
</evidence>
<dbReference type="RefSeq" id="WP_004159970.1">
    <property type="nucleotide sequence ID" value="NZ_BAYW01000023.1"/>
</dbReference>
<evidence type="ECO:0000259" key="2">
    <source>
        <dbReference type="Pfam" id="PF04606"/>
    </source>
</evidence>
<dbReference type="Pfam" id="PF04606">
    <property type="entry name" value="Ogr_Delta"/>
    <property type="match status" value="1"/>
</dbReference>
<feature type="domain" description="Zinc finger Ogr/Delta-type" evidence="2">
    <location>
        <begin position="3"/>
        <end position="49"/>
    </location>
</feature>
<feature type="region of interest" description="Disordered" evidence="1">
    <location>
        <begin position="51"/>
        <end position="71"/>
    </location>
</feature>
<protein>
    <submittedName>
        <fullName evidence="3">Late control gene B protein (GpB)</fullName>
    </submittedName>
</protein>
<dbReference type="GeneID" id="97607204"/>
<dbReference type="Proteomes" id="UP000013111">
    <property type="component" value="Unassembled WGS sequence"/>
</dbReference>
<dbReference type="EMBL" id="CAPB01000038">
    <property type="protein sequence ID" value="CCO95072.1"/>
    <property type="molecule type" value="Genomic_DNA"/>
</dbReference>
<evidence type="ECO:0000256" key="1">
    <source>
        <dbReference type="SAM" id="MobiDB-lite"/>
    </source>
</evidence>
<reference evidence="3 4" key="1">
    <citation type="submission" date="2012-11" db="EMBL/GenBank/DDBJ databases">
        <authorList>
            <person name="Linke B."/>
        </authorList>
    </citation>
    <scope>NUCLEOTIDE SEQUENCE [LARGE SCALE GENOMIC DNA]</scope>
    <source>
        <strain evidence="4">CFBP 1232</strain>
    </source>
</reference>
<sequence length="71" mass="7935">MMNCPLCGRSAHTRSSFQVSAETKERYNQCTNIECGHTFVTHETFVRTVSRPAKISSAPPHKTGVPEKRLS</sequence>
<name>A0A831A3Q4_ERWAM</name>
<reference evidence="3 4" key="2">
    <citation type="submission" date="2013-04" db="EMBL/GenBank/DDBJ databases">
        <title>Comparative genomics of 12 strains of Erwinia amylovora identifies a pan-genome with a large conserved core and provides insights into host specificity.</title>
        <authorList>
            <person name="Mann R.A."/>
            <person name="Smits T.H.M."/>
            <person name="Buehlmann A."/>
            <person name="Blom J."/>
            <person name="Goesmann A."/>
            <person name="Frey J.E."/>
            <person name="Plummer K.M."/>
            <person name="Beer S.V."/>
            <person name="Luck J."/>
            <person name="Duffy B."/>
            <person name="Rodoni B."/>
        </authorList>
    </citation>
    <scope>NUCLEOTIDE SEQUENCE [LARGE SCALE GENOMIC DNA]</scope>
    <source>
        <strain evidence="4">CFBP 1232</strain>
    </source>
</reference>
<proteinExistence type="predicted"/>
<gene>
    <name evidence="3" type="ORF">BN437_3166</name>
</gene>
<dbReference type="InterPro" id="IPR007684">
    <property type="entry name" value="Znf_Ogr/Delta"/>
</dbReference>
<dbReference type="AlphaFoldDB" id="A0A831A3Q4"/>
<organism evidence="3 4">
    <name type="scientific">Erwinia amylovora NBRC 12687 = CFBP 1232</name>
    <dbReference type="NCBI Taxonomy" id="1219359"/>
    <lineage>
        <taxon>Bacteria</taxon>
        <taxon>Pseudomonadati</taxon>
        <taxon>Pseudomonadota</taxon>
        <taxon>Gammaproteobacteria</taxon>
        <taxon>Enterobacterales</taxon>
        <taxon>Erwiniaceae</taxon>
        <taxon>Erwinia</taxon>
    </lineage>
</organism>
<comment type="caution">
    <text evidence="3">The sequence shown here is derived from an EMBL/GenBank/DDBJ whole genome shotgun (WGS) entry which is preliminary data.</text>
</comment>